<evidence type="ECO:0000259" key="6">
    <source>
        <dbReference type="Pfam" id="PF00389"/>
    </source>
</evidence>
<reference evidence="10" key="1">
    <citation type="submission" date="2016-10" db="EMBL/GenBank/DDBJ databases">
        <authorList>
            <person name="Varghese N."/>
            <person name="Submissions S."/>
        </authorList>
    </citation>
    <scope>NUCLEOTIDE SEQUENCE [LARGE SCALE GENOMIC DNA]</scope>
    <source>
        <strain evidence="10">CGMCC 1.7062</strain>
    </source>
</reference>
<dbReference type="Pfam" id="PF00389">
    <property type="entry name" value="2-Hacid_dh"/>
    <property type="match status" value="1"/>
</dbReference>
<name>A0A1H6A6Y2_9VIBR</name>
<keyword evidence="4 5" id="KW-0664">Pyridoxine biosynthesis</keyword>
<feature type="active site" evidence="5">
    <location>
        <position position="238"/>
    </location>
</feature>
<feature type="binding site" evidence="5">
    <location>
        <position position="67"/>
    </location>
    <ligand>
        <name>substrate</name>
    </ligand>
</feature>
<feature type="binding site" evidence="5">
    <location>
        <position position="259"/>
    </location>
    <ligand>
        <name>substrate</name>
    </ligand>
</feature>
<dbReference type="AlphaFoldDB" id="A0A1H6A6Y2"/>
<evidence type="ECO:0000259" key="7">
    <source>
        <dbReference type="Pfam" id="PF02826"/>
    </source>
</evidence>
<dbReference type="CDD" id="cd12158">
    <property type="entry name" value="ErythrP_dh"/>
    <property type="match status" value="1"/>
</dbReference>
<gene>
    <name evidence="5" type="primary">pdxB</name>
    <name evidence="9" type="ORF">SAMN04488244_11436</name>
</gene>
<dbReference type="SUPFAM" id="SSF51735">
    <property type="entry name" value="NAD(P)-binding Rossmann-fold domains"/>
    <property type="match status" value="1"/>
</dbReference>
<dbReference type="InterPro" id="IPR024531">
    <property type="entry name" value="Erythronate-4-P_DHase_dimer"/>
</dbReference>
<dbReference type="FunFam" id="3.40.50.720:FF:000093">
    <property type="entry name" value="Erythronate-4-phosphate dehydrogenase"/>
    <property type="match status" value="1"/>
</dbReference>
<dbReference type="SUPFAM" id="SSF52283">
    <property type="entry name" value="Formate/glycerate dehydrogenase catalytic domain-like"/>
    <property type="match status" value="1"/>
</dbReference>
<dbReference type="Pfam" id="PF11890">
    <property type="entry name" value="DUF3410"/>
    <property type="match status" value="1"/>
</dbReference>
<dbReference type="EC" id="1.1.1.290" evidence="5"/>
<comment type="caution">
    <text evidence="5">Lacks conserved residue(s) required for the propagation of feature annotation.</text>
</comment>
<feature type="binding site" evidence="5">
    <location>
        <position position="233"/>
    </location>
    <ligand>
        <name>NAD(+)</name>
        <dbReference type="ChEBI" id="CHEBI:57540"/>
    </ligand>
</feature>
<comment type="pathway">
    <text evidence="5">Cofactor biosynthesis; pyridoxine 5'-phosphate biosynthesis; pyridoxine 5'-phosphate from D-erythrose 4-phosphate: step 2/5.</text>
</comment>
<dbReference type="PANTHER" id="PTHR43761">
    <property type="entry name" value="D-ISOMER SPECIFIC 2-HYDROXYACID DEHYDROGENASE FAMILY PROTEIN (AFU_ORTHOLOGUE AFUA_1G13630)"/>
    <property type="match status" value="1"/>
</dbReference>
<dbReference type="OrthoDB" id="9770208at2"/>
<dbReference type="PANTHER" id="PTHR43761:SF1">
    <property type="entry name" value="D-ISOMER SPECIFIC 2-HYDROXYACID DEHYDROGENASE CATALYTIC DOMAIN-CONTAINING PROTEIN-RELATED"/>
    <property type="match status" value="1"/>
</dbReference>
<dbReference type="GO" id="GO:0033711">
    <property type="term" value="F:4-phosphoerythronate dehydrogenase activity"/>
    <property type="evidence" value="ECO:0007669"/>
    <property type="project" value="UniProtKB-EC"/>
</dbReference>
<dbReference type="InterPro" id="IPR006139">
    <property type="entry name" value="D-isomer_2_OHA_DH_cat_dom"/>
</dbReference>
<dbReference type="InterPro" id="IPR038251">
    <property type="entry name" value="PdxB_dimer_sf"/>
</dbReference>
<dbReference type="UniPathway" id="UPA00244">
    <property type="reaction ID" value="UER00310"/>
</dbReference>
<dbReference type="EMBL" id="FNVG01000014">
    <property type="protein sequence ID" value="SEG43805.1"/>
    <property type="molecule type" value="Genomic_DNA"/>
</dbReference>
<evidence type="ECO:0000313" key="9">
    <source>
        <dbReference type="EMBL" id="SEG43805.1"/>
    </source>
</evidence>
<evidence type="ECO:0000256" key="5">
    <source>
        <dbReference type="HAMAP-Rule" id="MF_01825"/>
    </source>
</evidence>
<evidence type="ECO:0000256" key="1">
    <source>
        <dbReference type="ARBA" id="ARBA00022490"/>
    </source>
</evidence>
<dbReference type="RefSeq" id="WP_103881059.1">
    <property type="nucleotide sequence ID" value="NZ_FNVG01000014.1"/>
</dbReference>
<dbReference type="GO" id="GO:0051287">
    <property type="term" value="F:NAD binding"/>
    <property type="evidence" value="ECO:0007669"/>
    <property type="project" value="InterPro"/>
</dbReference>
<dbReference type="InterPro" id="IPR020921">
    <property type="entry name" value="Erythronate-4-P_DHase"/>
</dbReference>
<feature type="active site" evidence="5">
    <location>
        <position position="209"/>
    </location>
</feature>
<feature type="binding site" evidence="5">
    <location>
        <begin position="127"/>
        <end position="128"/>
    </location>
    <ligand>
        <name>NAD(+)</name>
        <dbReference type="ChEBI" id="CHEBI:57540"/>
    </ligand>
</feature>
<proteinExistence type="inferred from homology"/>
<feature type="binding site" evidence="5">
    <location>
        <position position="147"/>
    </location>
    <ligand>
        <name>NAD(+)</name>
        <dbReference type="ChEBI" id="CHEBI:57540"/>
    </ligand>
</feature>
<evidence type="ECO:0000256" key="2">
    <source>
        <dbReference type="ARBA" id="ARBA00023002"/>
    </source>
</evidence>
<dbReference type="InterPro" id="IPR036291">
    <property type="entry name" value="NAD(P)-bd_dom_sf"/>
</dbReference>
<dbReference type="InterPro" id="IPR006140">
    <property type="entry name" value="D-isomer_DH_NAD-bd"/>
</dbReference>
<dbReference type="InterPro" id="IPR029753">
    <property type="entry name" value="D-isomer_DH_CS"/>
</dbReference>
<comment type="function">
    <text evidence="5">Catalyzes the oxidation of erythronate-4-phosphate to 3-hydroxy-2-oxo-4-phosphonooxybutanoate.</text>
</comment>
<dbReference type="GO" id="GO:0008615">
    <property type="term" value="P:pyridoxine biosynthetic process"/>
    <property type="evidence" value="ECO:0007669"/>
    <property type="project" value="UniProtKB-UniRule"/>
</dbReference>
<dbReference type="Gene3D" id="3.30.1370.170">
    <property type="match status" value="1"/>
</dbReference>
<dbReference type="InterPro" id="IPR050418">
    <property type="entry name" value="D-iso_2-hydroxyacid_DH_PdxB"/>
</dbReference>
<comment type="similarity">
    <text evidence="5">Belongs to the D-isomer specific 2-hydroxyacid dehydrogenase family. PdxB subfamily.</text>
</comment>
<dbReference type="Pfam" id="PF02826">
    <property type="entry name" value="2-Hacid_dh_C"/>
    <property type="match status" value="1"/>
</dbReference>
<feature type="binding site" evidence="5">
    <location>
        <position position="258"/>
    </location>
    <ligand>
        <name>NAD(+)</name>
        <dbReference type="ChEBI" id="CHEBI:57540"/>
    </ligand>
</feature>
<dbReference type="HAMAP" id="MF_01825">
    <property type="entry name" value="PdxB"/>
    <property type="match status" value="1"/>
</dbReference>
<dbReference type="Proteomes" id="UP000236721">
    <property type="component" value="Unassembled WGS sequence"/>
</dbReference>
<evidence type="ECO:0000313" key="10">
    <source>
        <dbReference type="Proteomes" id="UP000236721"/>
    </source>
</evidence>
<keyword evidence="10" id="KW-1185">Reference proteome</keyword>
<feature type="domain" description="Erythronate-4-phosphate dehydrogenase dimerisation" evidence="8">
    <location>
        <begin position="290"/>
        <end position="370"/>
    </location>
</feature>
<protein>
    <recommendedName>
        <fullName evidence="5">Erythronate-4-phosphate dehydrogenase</fullName>
        <ecNumber evidence="5">1.1.1.290</ecNumber>
    </recommendedName>
</protein>
<dbReference type="GO" id="GO:0046983">
    <property type="term" value="F:protein dimerization activity"/>
    <property type="evidence" value="ECO:0007669"/>
    <property type="project" value="InterPro"/>
</dbReference>
<comment type="subunit">
    <text evidence="5">Homodimer.</text>
</comment>
<evidence type="ECO:0000256" key="4">
    <source>
        <dbReference type="ARBA" id="ARBA00023096"/>
    </source>
</evidence>
<sequence length="381" mass="42391">MKIIVDEAMPYAVELFEQLGEVIAKPGRELTADDLIDVDALMIRSITKVNEALLEKANALKFVGTATAGMDHVDQNVLKQRGIFFTAAPGCNKVGVAEYVISSLMVIAQQQGFSIFDKTVGIVGCGQVGSYLQKCLQGLGIKVLLNDPLKQQQGDSRTFTELDLLLEQSDVITLHTPITRDGEFPTHHLMSEARLNQLRPDQILINAARGPVVNNEALKQRLRKGDGFTAVLDVFEFEPVVDFDLLPLLTFATPHIAGYGLEGKARGTTMIFNSYCEFLGLSERANPDDLLPVAPIPQVTLDREWNETTLHSLTQIIYDVRKDDAIFRREIHSENGFDKMRKNYWDRREYGAVLVKGDATCNLEPLAKLGFQIEVTNEPTI</sequence>
<feature type="domain" description="D-isomer specific 2-hydroxyacid dehydrogenase catalytic" evidence="6">
    <location>
        <begin position="4"/>
        <end position="279"/>
    </location>
</feature>
<keyword evidence="1 5" id="KW-0963">Cytoplasm</keyword>
<dbReference type="PROSITE" id="PS00671">
    <property type="entry name" value="D_2_HYDROXYACID_DH_3"/>
    <property type="match status" value="1"/>
</dbReference>
<organism evidence="9 10">
    <name type="scientific">Vibrio hangzhouensis</name>
    <dbReference type="NCBI Taxonomy" id="462991"/>
    <lineage>
        <taxon>Bacteria</taxon>
        <taxon>Pseudomonadati</taxon>
        <taxon>Pseudomonadota</taxon>
        <taxon>Gammaproteobacteria</taxon>
        <taxon>Vibrionales</taxon>
        <taxon>Vibrionaceae</taxon>
        <taxon>Vibrio</taxon>
    </lineage>
</organism>
<evidence type="ECO:0000259" key="8">
    <source>
        <dbReference type="Pfam" id="PF11890"/>
    </source>
</evidence>
<evidence type="ECO:0000256" key="3">
    <source>
        <dbReference type="ARBA" id="ARBA00023027"/>
    </source>
</evidence>
<feature type="binding site" evidence="5">
    <location>
        <position position="45"/>
    </location>
    <ligand>
        <name>substrate</name>
    </ligand>
</feature>
<comment type="subcellular location">
    <subcellularLocation>
        <location evidence="5">Cytoplasm</location>
    </subcellularLocation>
</comment>
<comment type="catalytic activity">
    <reaction evidence="5">
        <text>4-phospho-D-erythronate + NAD(+) = (R)-3-hydroxy-2-oxo-4-phosphooxybutanoate + NADH + H(+)</text>
        <dbReference type="Rhea" id="RHEA:18829"/>
        <dbReference type="ChEBI" id="CHEBI:15378"/>
        <dbReference type="ChEBI" id="CHEBI:57540"/>
        <dbReference type="ChEBI" id="CHEBI:57945"/>
        <dbReference type="ChEBI" id="CHEBI:58538"/>
        <dbReference type="ChEBI" id="CHEBI:58766"/>
        <dbReference type="EC" id="1.1.1.290"/>
    </reaction>
</comment>
<keyword evidence="2 5" id="KW-0560">Oxidoreductase</keyword>
<feature type="active site" description="Proton donor" evidence="5">
    <location>
        <position position="255"/>
    </location>
</feature>
<feature type="binding site" evidence="5">
    <location>
        <position position="176"/>
    </location>
    <ligand>
        <name>NAD(+)</name>
        <dbReference type="ChEBI" id="CHEBI:57540"/>
    </ligand>
</feature>
<feature type="domain" description="D-isomer specific 2-hydroxyacid dehydrogenase NAD-binding" evidence="7">
    <location>
        <begin position="110"/>
        <end position="257"/>
    </location>
</feature>
<dbReference type="Gene3D" id="3.40.50.720">
    <property type="entry name" value="NAD(P)-binding Rossmann-like Domain"/>
    <property type="match status" value="2"/>
</dbReference>
<dbReference type="GO" id="GO:0005737">
    <property type="term" value="C:cytoplasm"/>
    <property type="evidence" value="ECO:0007669"/>
    <property type="project" value="UniProtKB-SubCell"/>
</dbReference>
<keyword evidence="3 5" id="KW-0520">NAD</keyword>
<accession>A0A1H6A6Y2</accession>